<dbReference type="Proteomes" id="UP000249163">
    <property type="component" value="Chromosome"/>
</dbReference>
<organism evidence="3 5">
    <name type="scientific">Paenibacillus odorifer</name>
    <dbReference type="NCBI Taxonomy" id="189426"/>
    <lineage>
        <taxon>Bacteria</taxon>
        <taxon>Bacillati</taxon>
        <taxon>Bacillota</taxon>
        <taxon>Bacilli</taxon>
        <taxon>Bacillales</taxon>
        <taxon>Paenibacillaceae</taxon>
        <taxon>Paenibacillus</taxon>
    </lineage>
</organism>
<dbReference type="OrthoDB" id="2627770at2"/>
<gene>
    <name evidence="3" type="ORF">BSK47_16140</name>
    <name evidence="2" type="ORF">BSO21_15420</name>
    <name evidence="1" type="ORF">CD191_08755</name>
</gene>
<dbReference type="Proteomes" id="UP000187158">
    <property type="component" value="Unassembled WGS sequence"/>
</dbReference>
<dbReference type="EMBL" id="MPVP01000091">
    <property type="protein sequence ID" value="OMD33343.1"/>
    <property type="molecule type" value="Genomic_DNA"/>
</dbReference>
<evidence type="ECO:0000313" key="2">
    <source>
        <dbReference type="EMBL" id="OMD33343.1"/>
    </source>
</evidence>
<keyword evidence="4" id="KW-1185">Reference proteome</keyword>
<evidence type="ECO:0000313" key="6">
    <source>
        <dbReference type="Proteomes" id="UP000249163"/>
    </source>
</evidence>
<accession>A0A1R0YRP0</accession>
<protein>
    <submittedName>
        <fullName evidence="3">Uncharacterized protein</fullName>
    </submittedName>
</protein>
<evidence type="ECO:0000313" key="1">
    <source>
        <dbReference type="EMBL" id="AWV32701.1"/>
    </source>
</evidence>
<evidence type="ECO:0000313" key="5">
    <source>
        <dbReference type="Proteomes" id="UP000187323"/>
    </source>
</evidence>
<evidence type="ECO:0000313" key="3">
    <source>
        <dbReference type="EMBL" id="OME19106.1"/>
    </source>
</evidence>
<proteinExistence type="predicted"/>
<reference evidence="3 5" key="1">
    <citation type="submission" date="2016-10" db="EMBL/GenBank/DDBJ databases">
        <title>Paenibacillus species isolates.</title>
        <authorList>
            <person name="Beno S.M."/>
        </authorList>
    </citation>
    <scope>NUCLEOTIDE SEQUENCE [LARGE SCALE GENOMIC DNA]</scope>
    <source>
        <strain evidence="2 4">FSL H7-0433</strain>
        <strain evidence="3 5">FSL H7-0918</strain>
    </source>
</reference>
<evidence type="ECO:0000313" key="4">
    <source>
        <dbReference type="Proteomes" id="UP000187158"/>
    </source>
</evidence>
<dbReference type="RefSeq" id="WP_076104573.1">
    <property type="nucleotide sequence ID" value="NZ_CP021965.1"/>
</dbReference>
<dbReference type="AlphaFoldDB" id="A0A1R0YRP0"/>
<name>A0A1R0YRP0_9BACL</name>
<sequence>MSTALTTFVFKGEREKYLDLEVSLSISTGQCIELLKQANWLPDNWEFKCEASRTGEEWMELGPHAVLAEIIQGDGAIVRILPY</sequence>
<reference evidence="1 6" key="2">
    <citation type="submission" date="2017-06" db="EMBL/GenBank/DDBJ databases">
        <title>Complete genome sequence of Paenibacillus odorifer CBA7130.</title>
        <authorList>
            <person name="Nam Y.-D."/>
            <person name="Kang J."/>
            <person name="Chung W.-H."/>
        </authorList>
    </citation>
    <scope>NUCLEOTIDE SEQUENCE [LARGE SCALE GENOMIC DNA]</scope>
    <source>
        <strain evidence="1 6">CBA7130</strain>
    </source>
</reference>
<dbReference type="Proteomes" id="UP000187323">
    <property type="component" value="Unassembled WGS sequence"/>
</dbReference>
<dbReference type="EMBL" id="CP021965">
    <property type="protein sequence ID" value="AWV32701.1"/>
    <property type="molecule type" value="Genomic_DNA"/>
</dbReference>
<dbReference type="EMBL" id="MPTO01000014">
    <property type="protein sequence ID" value="OME19106.1"/>
    <property type="molecule type" value="Genomic_DNA"/>
</dbReference>